<sequence>MARVMVLLWGYIAMALCRSSLTPLPPGLNDICCCLVCFVIMPVGRSQTPAPRPVRRVPVPPLVRSQTPVSNINTVASRLTIIRREDSSPVSSLYIPPFPPADPTGAPPWHIWGIAKPVFETHGIHIPGWNHWPADQTWSDNVIRARRVLTHNHAEDVVVKAVARNSTEYTVLTNLEEAKNRATLACPPILNFIAVTSMPDVRFVVMPPLIPLRLGEMRTVGDALDFVSQMLKAVAFLHERKISHGDIRTDNIMVLPPEWAGRMTPTESHLPSTLQYTYCLIDYSFSHYLQADDVWWTFSTLGPTVVPPEVVVHRKSGGRLGYDPAAADIWMMSRMLKFDLIYSKANLRILTYLANVMGDDEPRGRFTAAEACTEFDDTLRKLKSTDYSKSILRPNTSTVHMGSSR</sequence>
<dbReference type="InterPro" id="IPR000719">
    <property type="entry name" value="Prot_kinase_dom"/>
</dbReference>
<dbReference type="SMART" id="SM00220">
    <property type="entry name" value="S_TKc"/>
    <property type="match status" value="1"/>
</dbReference>
<name>A0A165EYH7_9BASI</name>
<dbReference type="Pfam" id="PF00069">
    <property type="entry name" value="Pkinase"/>
    <property type="match status" value="1"/>
</dbReference>
<dbReference type="SUPFAM" id="SSF56112">
    <property type="entry name" value="Protein kinase-like (PK-like)"/>
    <property type="match status" value="1"/>
</dbReference>
<dbReference type="GO" id="GO:0005524">
    <property type="term" value="F:ATP binding"/>
    <property type="evidence" value="ECO:0007669"/>
    <property type="project" value="InterPro"/>
</dbReference>
<organism evidence="3 4">
    <name type="scientific">Calocera cornea HHB12733</name>
    <dbReference type="NCBI Taxonomy" id="1353952"/>
    <lineage>
        <taxon>Eukaryota</taxon>
        <taxon>Fungi</taxon>
        <taxon>Dikarya</taxon>
        <taxon>Basidiomycota</taxon>
        <taxon>Agaricomycotina</taxon>
        <taxon>Dacrymycetes</taxon>
        <taxon>Dacrymycetales</taxon>
        <taxon>Dacrymycetaceae</taxon>
        <taxon>Calocera</taxon>
    </lineage>
</organism>
<evidence type="ECO:0000256" key="1">
    <source>
        <dbReference type="SAM" id="SignalP"/>
    </source>
</evidence>
<dbReference type="GO" id="GO:0044773">
    <property type="term" value="P:mitotic DNA damage checkpoint signaling"/>
    <property type="evidence" value="ECO:0007669"/>
    <property type="project" value="TreeGrafter"/>
</dbReference>
<dbReference type="GO" id="GO:0005737">
    <property type="term" value="C:cytoplasm"/>
    <property type="evidence" value="ECO:0007669"/>
    <property type="project" value="TreeGrafter"/>
</dbReference>
<dbReference type="InParanoid" id="A0A165EYH7"/>
<dbReference type="PANTHER" id="PTHR44167:SF24">
    <property type="entry name" value="SERINE_THREONINE-PROTEIN KINASE CHK2"/>
    <property type="match status" value="1"/>
</dbReference>
<evidence type="ECO:0000313" key="4">
    <source>
        <dbReference type="Proteomes" id="UP000076842"/>
    </source>
</evidence>
<dbReference type="EMBL" id="KV423988">
    <property type="protein sequence ID" value="KZT55790.1"/>
    <property type="molecule type" value="Genomic_DNA"/>
</dbReference>
<evidence type="ECO:0000313" key="3">
    <source>
        <dbReference type="EMBL" id="KZT55790.1"/>
    </source>
</evidence>
<dbReference type="PROSITE" id="PS00109">
    <property type="entry name" value="PROTEIN_KINASE_TYR"/>
    <property type="match status" value="1"/>
</dbReference>
<dbReference type="Gene3D" id="1.10.510.10">
    <property type="entry name" value="Transferase(Phosphotransferase) domain 1"/>
    <property type="match status" value="1"/>
</dbReference>
<dbReference type="PROSITE" id="PS50011">
    <property type="entry name" value="PROTEIN_KINASE_DOM"/>
    <property type="match status" value="1"/>
</dbReference>
<dbReference type="GO" id="GO:0005634">
    <property type="term" value="C:nucleus"/>
    <property type="evidence" value="ECO:0007669"/>
    <property type="project" value="TreeGrafter"/>
</dbReference>
<feature type="domain" description="Protein kinase" evidence="2">
    <location>
        <begin position="79"/>
        <end position="405"/>
    </location>
</feature>
<dbReference type="Proteomes" id="UP000076842">
    <property type="component" value="Unassembled WGS sequence"/>
</dbReference>
<protein>
    <recommendedName>
        <fullName evidence="2">Protein kinase domain-containing protein</fullName>
    </recommendedName>
</protein>
<dbReference type="AlphaFoldDB" id="A0A165EYH7"/>
<dbReference type="STRING" id="1353952.A0A165EYH7"/>
<keyword evidence="1" id="KW-0732">Signal</keyword>
<gene>
    <name evidence="3" type="ORF">CALCODRAFT_556225</name>
</gene>
<accession>A0A165EYH7</accession>
<evidence type="ECO:0000259" key="2">
    <source>
        <dbReference type="PROSITE" id="PS50011"/>
    </source>
</evidence>
<feature type="chain" id="PRO_5007857450" description="Protein kinase domain-containing protein" evidence="1">
    <location>
        <begin position="18"/>
        <end position="405"/>
    </location>
</feature>
<dbReference type="InterPro" id="IPR011009">
    <property type="entry name" value="Kinase-like_dom_sf"/>
</dbReference>
<dbReference type="InterPro" id="IPR008266">
    <property type="entry name" value="Tyr_kinase_AS"/>
</dbReference>
<feature type="signal peptide" evidence="1">
    <location>
        <begin position="1"/>
        <end position="17"/>
    </location>
</feature>
<keyword evidence="4" id="KW-1185">Reference proteome</keyword>
<dbReference type="OrthoDB" id="2722301at2759"/>
<reference evidence="3 4" key="1">
    <citation type="journal article" date="2016" name="Mol. Biol. Evol.">
        <title>Comparative Genomics of Early-Diverging Mushroom-Forming Fungi Provides Insights into the Origins of Lignocellulose Decay Capabilities.</title>
        <authorList>
            <person name="Nagy L.G."/>
            <person name="Riley R."/>
            <person name="Tritt A."/>
            <person name="Adam C."/>
            <person name="Daum C."/>
            <person name="Floudas D."/>
            <person name="Sun H."/>
            <person name="Yadav J.S."/>
            <person name="Pangilinan J."/>
            <person name="Larsson K.H."/>
            <person name="Matsuura K."/>
            <person name="Barry K."/>
            <person name="Labutti K."/>
            <person name="Kuo R."/>
            <person name="Ohm R.A."/>
            <person name="Bhattacharya S.S."/>
            <person name="Shirouzu T."/>
            <person name="Yoshinaga Y."/>
            <person name="Martin F.M."/>
            <person name="Grigoriev I.V."/>
            <person name="Hibbett D.S."/>
        </authorList>
    </citation>
    <scope>NUCLEOTIDE SEQUENCE [LARGE SCALE GENOMIC DNA]</scope>
    <source>
        <strain evidence="3 4">HHB12733</strain>
    </source>
</reference>
<dbReference type="PANTHER" id="PTHR44167">
    <property type="entry name" value="OVARIAN-SPECIFIC SERINE/THREONINE-PROTEIN KINASE LOK-RELATED"/>
    <property type="match status" value="1"/>
</dbReference>
<dbReference type="GO" id="GO:0004674">
    <property type="term" value="F:protein serine/threonine kinase activity"/>
    <property type="evidence" value="ECO:0007669"/>
    <property type="project" value="TreeGrafter"/>
</dbReference>
<proteinExistence type="predicted"/>